<name>A0AAW6APA5_CLOSY</name>
<dbReference type="GO" id="GO:0005829">
    <property type="term" value="C:cytosol"/>
    <property type="evidence" value="ECO:0007669"/>
    <property type="project" value="TreeGrafter"/>
</dbReference>
<keyword evidence="2" id="KW-0805">Transcription regulation</keyword>
<comment type="similarity">
    <text evidence="1">Belongs to the LysR transcriptional regulatory family.</text>
</comment>
<evidence type="ECO:0000313" key="8">
    <source>
        <dbReference type="Proteomes" id="UP001203136"/>
    </source>
</evidence>
<evidence type="ECO:0000313" key="7">
    <source>
        <dbReference type="EMBL" id="MDB1999423.1"/>
    </source>
</evidence>
<dbReference type="PRINTS" id="PR00039">
    <property type="entry name" value="HTHLYSR"/>
</dbReference>
<keyword evidence="4" id="KW-0804">Transcription</keyword>
<dbReference type="RefSeq" id="WP_003502914.1">
    <property type="nucleotide sequence ID" value="NZ_BAABZD010000008.1"/>
</dbReference>
<proteinExistence type="inferred from homology"/>
<reference evidence="7" key="2">
    <citation type="submission" date="2023-01" db="EMBL/GenBank/DDBJ databases">
        <title>Human gut microbiome strain richness.</title>
        <authorList>
            <person name="Chen-Liaw A."/>
        </authorList>
    </citation>
    <scope>NUCLEOTIDE SEQUENCE</scope>
    <source>
        <strain evidence="7">B1_m1001713B170214d0_201011</strain>
    </source>
</reference>
<dbReference type="Gene3D" id="1.10.10.10">
    <property type="entry name" value="Winged helix-like DNA-binding domain superfamily/Winged helix DNA-binding domain"/>
    <property type="match status" value="1"/>
</dbReference>
<dbReference type="InterPro" id="IPR005119">
    <property type="entry name" value="LysR_subst-bd"/>
</dbReference>
<feature type="domain" description="HTH lysR-type" evidence="5">
    <location>
        <begin position="1"/>
        <end position="56"/>
    </location>
</feature>
<dbReference type="Pfam" id="PF03466">
    <property type="entry name" value="LysR_substrate"/>
    <property type="match status" value="1"/>
</dbReference>
<dbReference type="Pfam" id="PF00126">
    <property type="entry name" value="HTH_1"/>
    <property type="match status" value="1"/>
</dbReference>
<evidence type="ECO:0000259" key="5">
    <source>
        <dbReference type="PROSITE" id="PS50931"/>
    </source>
</evidence>
<organism evidence="6 8">
    <name type="scientific">Clostridium symbiosum</name>
    <name type="common">Bacteroides symbiosus</name>
    <dbReference type="NCBI Taxonomy" id="1512"/>
    <lineage>
        <taxon>Bacteria</taxon>
        <taxon>Bacillati</taxon>
        <taxon>Bacillota</taxon>
        <taxon>Clostridia</taxon>
        <taxon>Lachnospirales</taxon>
        <taxon>Lachnospiraceae</taxon>
        <taxon>Otoolea</taxon>
    </lineage>
</organism>
<dbReference type="SUPFAM" id="SSF53850">
    <property type="entry name" value="Periplasmic binding protein-like II"/>
    <property type="match status" value="1"/>
</dbReference>
<dbReference type="SUPFAM" id="SSF46785">
    <property type="entry name" value="Winged helix' DNA-binding domain"/>
    <property type="match status" value="1"/>
</dbReference>
<dbReference type="Proteomes" id="UP001300871">
    <property type="component" value="Unassembled WGS sequence"/>
</dbReference>
<dbReference type="EMBL" id="JAQLGM010000007">
    <property type="protein sequence ID" value="MDB1999423.1"/>
    <property type="molecule type" value="Genomic_DNA"/>
</dbReference>
<dbReference type="EMBL" id="JAINVB010000001">
    <property type="protein sequence ID" value="MCK0087792.1"/>
    <property type="molecule type" value="Genomic_DNA"/>
</dbReference>
<dbReference type="PANTHER" id="PTHR30419">
    <property type="entry name" value="HTH-TYPE TRANSCRIPTIONAL REGULATOR YBHD"/>
    <property type="match status" value="1"/>
</dbReference>
<evidence type="ECO:0000256" key="3">
    <source>
        <dbReference type="ARBA" id="ARBA00023125"/>
    </source>
</evidence>
<dbReference type="Proteomes" id="UP001203136">
    <property type="component" value="Unassembled WGS sequence"/>
</dbReference>
<dbReference type="InterPro" id="IPR036390">
    <property type="entry name" value="WH_DNA-bd_sf"/>
</dbReference>
<evidence type="ECO:0000256" key="1">
    <source>
        <dbReference type="ARBA" id="ARBA00009437"/>
    </source>
</evidence>
<dbReference type="GeneID" id="57969238"/>
<sequence>MKQSFNIFLLVAEEMNIGRAARRAFVTQQCVSDHIRRLEQEYEVALFERKPSLHLTKAGETMLKTLRSIHILESSMEKNLKEISSGQRGSFTVGMSTSRAQVILPLVLKDYYEHFPEVEVSFYVNDTIVLEQRLLDGSIDLFLGVNTSQNPAFSVLPLVNDEMYLSISEGLFQRHFGGKYLSVFEEGVDLSEFSEVPFSLYYETGALNIVIRQHLLDYGISLNKIPYHISDCDTHILLCASGLCATLIPKMLSLRVHEHNAKCEPDKFIHIFPVKNFNYPLRVDLIWHKNVEQPFYIRAFCELIRDVARQLV</sequence>
<dbReference type="GO" id="GO:0003700">
    <property type="term" value="F:DNA-binding transcription factor activity"/>
    <property type="evidence" value="ECO:0007669"/>
    <property type="project" value="InterPro"/>
</dbReference>
<dbReference type="CDD" id="cd05466">
    <property type="entry name" value="PBP2_LTTR_substrate"/>
    <property type="match status" value="1"/>
</dbReference>
<reference evidence="6" key="1">
    <citation type="journal article" date="2022" name="Cell Host Microbe">
        <title>Colonization of the live biotherapeutic product VE303 and modulation of the microbiota and metabolites in healthy volunteers.</title>
        <authorList>
            <person name="Dsouza M."/>
            <person name="Menon R."/>
            <person name="Crossette E."/>
            <person name="Bhattarai S.K."/>
            <person name="Schneider J."/>
            <person name="Kim Y.G."/>
            <person name="Reddy S."/>
            <person name="Caballero S."/>
            <person name="Felix C."/>
            <person name="Cornacchione L."/>
            <person name="Hendrickson J."/>
            <person name="Watson A.R."/>
            <person name="Minot S.S."/>
            <person name="Greenfield N."/>
            <person name="Schopf L."/>
            <person name="Szabady R."/>
            <person name="Patarroyo J."/>
            <person name="Smith W."/>
            <person name="Harrison P."/>
            <person name="Kuijper E.J."/>
            <person name="Kelly C.P."/>
            <person name="Olle B."/>
            <person name="Bobilev D."/>
            <person name="Silber J.L."/>
            <person name="Bucci V."/>
            <person name="Roberts B."/>
            <person name="Faith J."/>
            <person name="Norman J.M."/>
        </authorList>
    </citation>
    <scope>NUCLEOTIDE SEQUENCE</scope>
    <source>
        <strain evidence="6">VE303-04</strain>
    </source>
</reference>
<gene>
    <name evidence="6" type="ORF">K5I21_18360</name>
    <name evidence="7" type="ORF">PM006_04370</name>
</gene>
<evidence type="ECO:0000313" key="6">
    <source>
        <dbReference type="EMBL" id="MCK0087792.1"/>
    </source>
</evidence>
<keyword evidence="3" id="KW-0238">DNA-binding</keyword>
<dbReference type="AlphaFoldDB" id="A0AAW6APA5"/>
<dbReference type="PROSITE" id="PS50931">
    <property type="entry name" value="HTH_LYSR"/>
    <property type="match status" value="1"/>
</dbReference>
<evidence type="ECO:0000256" key="4">
    <source>
        <dbReference type="ARBA" id="ARBA00023163"/>
    </source>
</evidence>
<dbReference type="InterPro" id="IPR050950">
    <property type="entry name" value="HTH-type_LysR_regulators"/>
</dbReference>
<accession>A0AAW6APA5</accession>
<dbReference type="Gene3D" id="3.40.190.290">
    <property type="match status" value="1"/>
</dbReference>
<evidence type="ECO:0000256" key="2">
    <source>
        <dbReference type="ARBA" id="ARBA00023015"/>
    </source>
</evidence>
<dbReference type="InterPro" id="IPR036388">
    <property type="entry name" value="WH-like_DNA-bd_sf"/>
</dbReference>
<dbReference type="InterPro" id="IPR000847">
    <property type="entry name" value="LysR_HTH_N"/>
</dbReference>
<comment type="caution">
    <text evidence="6">The sequence shown here is derived from an EMBL/GenBank/DDBJ whole genome shotgun (WGS) entry which is preliminary data.</text>
</comment>
<dbReference type="GO" id="GO:0003677">
    <property type="term" value="F:DNA binding"/>
    <property type="evidence" value="ECO:0007669"/>
    <property type="project" value="UniProtKB-KW"/>
</dbReference>
<protein>
    <submittedName>
        <fullName evidence="6">LysR family transcriptional regulator</fullName>
    </submittedName>
</protein>